<dbReference type="PANTHER" id="PTHR39339:SF1">
    <property type="entry name" value="CHAD DOMAIN-CONTAINING PROTEIN"/>
    <property type="match status" value="1"/>
</dbReference>
<dbReference type="Proteomes" id="UP000269019">
    <property type="component" value="Chromosome"/>
</dbReference>
<dbReference type="SUPFAM" id="SSF55154">
    <property type="entry name" value="CYTH-like phosphatases"/>
    <property type="match status" value="1"/>
</dbReference>
<dbReference type="CDD" id="cd07374">
    <property type="entry name" value="CYTH-like_Pase"/>
    <property type="match status" value="1"/>
</dbReference>
<dbReference type="KEGG" id="ccho:CCHOA_08070"/>
<gene>
    <name evidence="4" type="ORF">CCHOA_08070</name>
</gene>
<feature type="domain" description="CYTH" evidence="2">
    <location>
        <begin position="21"/>
        <end position="227"/>
    </location>
</feature>
<evidence type="ECO:0000313" key="5">
    <source>
        <dbReference type="Proteomes" id="UP000269019"/>
    </source>
</evidence>
<feature type="region of interest" description="Disordered" evidence="1">
    <location>
        <begin position="547"/>
        <end position="588"/>
    </location>
</feature>
<dbReference type="PROSITE" id="PS51707">
    <property type="entry name" value="CYTH"/>
    <property type="match status" value="1"/>
</dbReference>
<reference evidence="4 5" key="1">
    <citation type="submission" date="2018-11" db="EMBL/GenBank/DDBJ databases">
        <authorList>
            <person name="Kleinhagauer T."/>
            <person name="Glaeser S.P."/>
            <person name="Spergser J."/>
            <person name="Ruckert C."/>
            <person name="Kaempfer P."/>
            <person name="Busse H.-J."/>
        </authorList>
    </citation>
    <scope>NUCLEOTIDE SEQUENCE [LARGE SCALE GENOMIC DNA]</scope>
    <source>
        <strain evidence="4 5">200CH</strain>
    </source>
</reference>
<organism evidence="4 5">
    <name type="scientific">Corynebacterium choanae</name>
    <dbReference type="NCBI Taxonomy" id="1862358"/>
    <lineage>
        <taxon>Bacteria</taxon>
        <taxon>Bacillati</taxon>
        <taxon>Actinomycetota</taxon>
        <taxon>Actinomycetes</taxon>
        <taxon>Mycobacteriales</taxon>
        <taxon>Corynebacteriaceae</taxon>
        <taxon>Corynebacterium</taxon>
    </lineage>
</organism>
<dbReference type="InterPro" id="IPR038186">
    <property type="entry name" value="CHAD_dom_sf"/>
</dbReference>
<proteinExistence type="predicted"/>
<dbReference type="InterPro" id="IPR033469">
    <property type="entry name" value="CYTH-like_dom_sf"/>
</dbReference>
<name>A0A3G6J7P1_9CORY</name>
<evidence type="ECO:0000259" key="2">
    <source>
        <dbReference type="PROSITE" id="PS51707"/>
    </source>
</evidence>
<dbReference type="InterPro" id="IPR007899">
    <property type="entry name" value="CHAD_dom"/>
</dbReference>
<dbReference type="PROSITE" id="PS51708">
    <property type="entry name" value="CHAD"/>
    <property type="match status" value="1"/>
</dbReference>
<dbReference type="AlphaFoldDB" id="A0A3G6J7P1"/>
<evidence type="ECO:0000256" key="1">
    <source>
        <dbReference type="SAM" id="MobiDB-lite"/>
    </source>
</evidence>
<evidence type="ECO:0000313" key="4">
    <source>
        <dbReference type="EMBL" id="AZA14006.1"/>
    </source>
</evidence>
<dbReference type="EMBL" id="CP033896">
    <property type="protein sequence ID" value="AZA14006.1"/>
    <property type="molecule type" value="Genomic_DNA"/>
</dbReference>
<evidence type="ECO:0000259" key="3">
    <source>
        <dbReference type="PROSITE" id="PS51708"/>
    </source>
</evidence>
<feature type="domain" description="CHAD" evidence="3">
    <location>
        <begin position="232"/>
        <end position="538"/>
    </location>
</feature>
<dbReference type="PANTHER" id="PTHR39339">
    <property type="entry name" value="SLR1444 PROTEIN"/>
    <property type="match status" value="1"/>
</dbReference>
<dbReference type="Pfam" id="PF05235">
    <property type="entry name" value="CHAD"/>
    <property type="match status" value="1"/>
</dbReference>
<dbReference type="SMART" id="SM01118">
    <property type="entry name" value="CYTH"/>
    <property type="match status" value="1"/>
</dbReference>
<sequence>MICRICGEETATTGGMSLSRQVEVETKFAVADDLPVPHLECLPGVDHGADQPPQQLFATYFDTDDFVLTRAKITLRRRVGGTDSGWHVKLPAGDSRLELHAPLGDEPEKGQAVDPPAVIADALAGLLRGRQVFPIATVANERHVTVLYAENGESIAELCDDHVLSESLLPDGVTQQWREWEFELHPAAVSGNHDGTTLAAHAAQLLLAAGATVADSPSKLRQALGDSYTTHVAPAEQAADSHGEHGFDLGQSLRNDYAQMLRWDPAVRQDSDDAVHQMRVATRRLRSQLGCFSAVLETDKTKPVAKQLQQFARLLGAARDAEVVAALLEDAFAHSDSVAIDAELTKFVSDYLAQRYRDAHYRIVDFLRSDHYFTLLDDVHDLVAAPPFIAEFADCQDRQHDALQRELLSQLTASFATVRRTAALEQNLRAALPADHDSWEEAVHELRKAVKKFRYAVAAAPSVGTKTQKLLGSLKALQDMLGDFQDSVTVRALLADAAAEAHECLHNTFTLGVLSEQIRSNGESALSGLDDALHATDKAFNKVARKLQRKLAETPAKQVKATKKRSKAGKDTQPQDKKKRRKKKKKHN</sequence>
<keyword evidence="5" id="KW-1185">Reference proteome</keyword>
<feature type="compositionally biased region" description="Basic residues" evidence="1">
    <location>
        <begin position="577"/>
        <end position="588"/>
    </location>
</feature>
<accession>A0A3G6J7P1</accession>
<dbReference type="SMART" id="SM00880">
    <property type="entry name" value="CHAD"/>
    <property type="match status" value="1"/>
</dbReference>
<dbReference type="InterPro" id="IPR023577">
    <property type="entry name" value="CYTH_domain"/>
</dbReference>
<dbReference type="Gene3D" id="2.40.320.10">
    <property type="entry name" value="Hypothetical Protein Pfu-838710-001"/>
    <property type="match status" value="1"/>
</dbReference>
<dbReference type="Gene3D" id="1.40.20.10">
    <property type="entry name" value="CHAD domain"/>
    <property type="match status" value="1"/>
</dbReference>
<dbReference type="Pfam" id="PF01928">
    <property type="entry name" value="CYTH"/>
    <property type="match status" value="1"/>
</dbReference>
<protein>
    <submittedName>
        <fullName evidence="4">CHAD domain protein</fullName>
    </submittedName>
</protein>